<gene>
    <name evidence="1" type="ORF">DR864_13820</name>
</gene>
<protein>
    <submittedName>
        <fullName evidence="1">Glycosyl transferase</fullName>
    </submittedName>
</protein>
<accession>A0A344TJC9</accession>
<dbReference type="InterPro" id="IPR029044">
    <property type="entry name" value="Nucleotide-diphossugar_trans"/>
</dbReference>
<keyword evidence="2" id="KW-1185">Reference proteome</keyword>
<dbReference type="GO" id="GO:0016740">
    <property type="term" value="F:transferase activity"/>
    <property type="evidence" value="ECO:0007669"/>
    <property type="project" value="UniProtKB-KW"/>
</dbReference>
<organism evidence="1 2">
    <name type="scientific">Runella rosea</name>
    <dbReference type="NCBI Taxonomy" id="2259595"/>
    <lineage>
        <taxon>Bacteria</taxon>
        <taxon>Pseudomonadati</taxon>
        <taxon>Bacteroidota</taxon>
        <taxon>Cytophagia</taxon>
        <taxon>Cytophagales</taxon>
        <taxon>Spirosomataceae</taxon>
        <taxon>Runella</taxon>
    </lineage>
</organism>
<dbReference type="RefSeq" id="WP_114067532.1">
    <property type="nucleotide sequence ID" value="NZ_CP030850.1"/>
</dbReference>
<reference evidence="1 2" key="1">
    <citation type="submission" date="2018-07" db="EMBL/GenBank/DDBJ databases">
        <title>Genome sequencing of Runella.</title>
        <authorList>
            <person name="Baek M.-G."/>
            <person name="Yi H."/>
        </authorList>
    </citation>
    <scope>NUCLEOTIDE SEQUENCE [LARGE SCALE GENOMIC DNA]</scope>
    <source>
        <strain evidence="1 2">HYN0085</strain>
    </source>
</reference>
<dbReference type="SUPFAM" id="SSF53448">
    <property type="entry name" value="Nucleotide-diphospho-sugar transferases"/>
    <property type="match status" value="1"/>
</dbReference>
<dbReference type="OrthoDB" id="186344at2"/>
<keyword evidence="1" id="KW-0808">Transferase</keyword>
<sequence length="326" mass="38236">MRLAFTICTFSHLAQAKTMADSLVRHNPEYQVVIGLFDKINHRDVSSVANYHLVEINKEQIPDFESLFDRYTPFELSCLAKPYLASWLLNKYPAVQKLLYFDSDILFFDSLNAIEDDLENHSIVITPHVTTPITTEGLPRLRSFLNAGLYNGGFFALRRSEESLHFLNWWQDRVWHEGYHDFAEGMFVDQLWLNYVPLFYPAALISKNLGYNVAYWNMHERKITHEKGRFWVNNTSPLLFFHFSGYHLSYPDDISVHQNRYTFANRPDVKPLYDVYKQALIDNRDADFRSLPNAYHNPSYFYQKNKALKRLIVAGCRSLLRLLNAS</sequence>
<dbReference type="EMBL" id="CP030850">
    <property type="protein sequence ID" value="AXE18750.1"/>
    <property type="molecule type" value="Genomic_DNA"/>
</dbReference>
<dbReference type="AlphaFoldDB" id="A0A344TJC9"/>
<name>A0A344TJC9_9BACT</name>
<dbReference type="Proteomes" id="UP000251993">
    <property type="component" value="Chromosome"/>
</dbReference>
<proteinExistence type="predicted"/>
<dbReference type="Gene3D" id="3.90.550.10">
    <property type="entry name" value="Spore Coat Polysaccharide Biosynthesis Protein SpsA, Chain A"/>
    <property type="match status" value="1"/>
</dbReference>
<dbReference type="KEGG" id="run:DR864_13820"/>
<evidence type="ECO:0000313" key="2">
    <source>
        <dbReference type="Proteomes" id="UP000251993"/>
    </source>
</evidence>
<evidence type="ECO:0000313" key="1">
    <source>
        <dbReference type="EMBL" id="AXE18750.1"/>
    </source>
</evidence>